<dbReference type="InterPro" id="IPR018087">
    <property type="entry name" value="Glyco_hydro_5_CS"/>
</dbReference>
<keyword evidence="2 7" id="KW-0378">Hydrolase</keyword>
<evidence type="ECO:0000256" key="3">
    <source>
        <dbReference type="ARBA" id="ARBA00023001"/>
    </source>
</evidence>
<dbReference type="PANTHER" id="PTHR35923:SF2">
    <property type="entry name" value="ENDOGLUCANASE"/>
    <property type="match status" value="1"/>
</dbReference>
<keyword evidence="6" id="KW-0624">Polysaccharide degradation</keyword>
<evidence type="ECO:0000256" key="8">
    <source>
        <dbReference type="SAM" id="SignalP"/>
    </source>
</evidence>
<keyword evidence="8" id="KW-0732">Signal</keyword>
<organism evidence="10">
    <name type="scientific">uncultured symbiotic protist of Neotermes koshunensis</name>
    <dbReference type="NCBI Taxonomy" id="403660"/>
    <lineage>
        <taxon>Eukaryota</taxon>
        <taxon>environmental samples</taxon>
    </lineage>
</organism>
<sequence length="380" mass="42467">MLSVSLFLSLSVSAGGWYSTKGNKIVNSAGQTVRLTGLNWFGFETNNEIIHGLWAANLESMVAECKRRGFNTWRIPISASVLQSWKAGVPKTKWDGNPSVNPDLTGLSNYDVFKKFVAAASKNNQKIFLDLHSVIDDSYMDNLWYNAAHPPEYIISALEWFATTFRNEDTIIGIDVKNEPHGRCDKSDGTTAIWDKSSAQNNWKSFIESAAKRILAANPNLLIMVEGIECFNSPDKGAIWGWWGGNLSPVNYAGLGIDLGAYQNKLVYAPHEYGPSVSDQAWFHAGFSYDTLYSEHWSNQWMFIYDKGIAPLLFGEWGGHVQGANAVWMKAFVQLIGKYGFSQTFWCLNPNSGDTGGLVGNDWKTWDEVKYNIIKPILDL</sequence>
<feature type="domain" description="Glycoside hydrolase family 5" evidence="9">
    <location>
        <begin position="27"/>
        <end position="352"/>
    </location>
</feature>
<comment type="similarity">
    <text evidence="1 7">Belongs to the glycosyl hydrolase 5 (cellulase A) family.</text>
</comment>
<keyword evidence="5 7" id="KW-0326">Glycosidase</keyword>
<evidence type="ECO:0000259" key="9">
    <source>
        <dbReference type="Pfam" id="PF00150"/>
    </source>
</evidence>
<feature type="signal peptide" evidence="8">
    <location>
        <begin position="1"/>
        <end position="22"/>
    </location>
</feature>
<dbReference type="GO" id="GO:0004553">
    <property type="term" value="F:hydrolase activity, hydrolyzing O-glycosyl compounds"/>
    <property type="evidence" value="ECO:0007669"/>
    <property type="project" value="InterPro"/>
</dbReference>
<evidence type="ECO:0000256" key="1">
    <source>
        <dbReference type="ARBA" id="ARBA00005641"/>
    </source>
</evidence>
<evidence type="ECO:0000256" key="6">
    <source>
        <dbReference type="ARBA" id="ARBA00023326"/>
    </source>
</evidence>
<evidence type="ECO:0000256" key="7">
    <source>
        <dbReference type="RuleBase" id="RU361153"/>
    </source>
</evidence>
<dbReference type="GO" id="GO:0030245">
    <property type="term" value="P:cellulose catabolic process"/>
    <property type="evidence" value="ECO:0007669"/>
    <property type="project" value="UniProtKB-KW"/>
</dbReference>
<dbReference type="Gene3D" id="3.20.20.80">
    <property type="entry name" value="Glycosidases"/>
    <property type="match status" value="1"/>
</dbReference>
<accession>A4UWV2</accession>
<dbReference type="InterPro" id="IPR001547">
    <property type="entry name" value="Glyco_hydro_5"/>
</dbReference>
<reference evidence="10" key="1">
    <citation type="journal article" date="2010" name="PLoS ONE">
        <title>Phylogenetic analysis of cellulolytic enzyme genes from representative lineages of termites and a related cockroach.</title>
        <authorList>
            <person name="Todaka N."/>
            <person name="Inoue T."/>
            <person name="Saita K."/>
            <person name="Ohkuma M."/>
            <person name="Nalepa C.A."/>
            <person name="Lenz M."/>
            <person name="Kudo T."/>
            <person name="Moriya S."/>
        </authorList>
    </citation>
    <scope>NUCLEOTIDE SEQUENCE</scope>
</reference>
<dbReference type="AlphaFoldDB" id="A4UWV2"/>
<feature type="chain" id="PRO_5002674820" evidence="8">
    <location>
        <begin position="23"/>
        <end position="380"/>
    </location>
</feature>
<keyword evidence="4" id="KW-0119">Carbohydrate metabolism</keyword>
<evidence type="ECO:0000313" key="10">
    <source>
        <dbReference type="EMBL" id="BAF57362.1"/>
    </source>
</evidence>
<proteinExistence type="evidence at transcript level"/>
<name>A4UWV2_9EUKA</name>
<dbReference type="PANTHER" id="PTHR35923">
    <property type="entry name" value="MAJOR EXTRACELLULAR ENDOGLUCANASE"/>
    <property type="match status" value="1"/>
</dbReference>
<dbReference type="CAZy" id="GH5">
    <property type="family name" value="Glycoside Hydrolase Family 5"/>
</dbReference>
<protein>
    <submittedName>
        <fullName evidence="10">Putative glycosyl hydrolase family5</fullName>
    </submittedName>
</protein>
<evidence type="ECO:0000256" key="5">
    <source>
        <dbReference type="ARBA" id="ARBA00023295"/>
    </source>
</evidence>
<dbReference type="SUPFAM" id="SSF51445">
    <property type="entry name" value="(Trans)glycosidases"/>
    <property type="match status" value="1"/>
</dbReference>
<dbReference type="InterPro" id="IPR017853">
    <property type="entry name" value="GH"/>
</dbReference>
<dbReference type="Pfam" id="PF00150">
    <property type="entry name" value="Cellulase"/>
    <property type="match status" value="1"/>
</dbReference>
<dbReference type="EMBL" id="AB274603">
    <property type="protein sequence ID" value="BAF57362.1"/>
    <property type="molecule type" value="mRNA"/>
</dbReference>
<evidence type="ECO:0000256" key="2">
    <source>
        <dbReference type="ARBA" id="ARBA00022801"/>
    </source>
</evidence>
<keyword evidence="3" id="KW-0136">Cellulose degradation</keyword>
<dbReference type="PROSITE" id="PS00659">
    <property type="entry name" value="GLYCOSYL_HYDROL_F5"/>
    <property type="match status" value="1"/>
</dbReference>
<evidence type="ECO:0000256" key="4">
    <source>
        <dbReference type="ARBA" id="ARBA00023277"/>
    </source>
</evidence>